<dbReference type="InterPro" id="IPR009057">
    <property type="entry name" value="Homeodomain-like_sf"/>
</dbReference>
<proteinExistence type="predicted"/>
<comment type="caution">
    <text evidence="2">The sequence shown here is derived from an EMBL/GenBank/DDBJ whole genome shotgun (WGS) entry which is preliminary data.</text>
</comment>
<dbReference type="InterPro" id="IPR014875">
    <property type="entry name" value="Mor_transcription_activator"/>
</dbReference>
<reference evidence="2 3" key="1">
    <citation type="submission" date="2011-08" db="EMBL/GenBank/DDBJ databases">
        <title>The Genome Sequence of Eubacteriaceae bacterium CM5.</title>
        <authorList>
            <consortium name="The Broad Institute Genome Sequencing Platform"/>
            <person name="Earl A."/>
            <person name="Ward D."/>
            <person name="Feldgarden M."/>
            <person name="Gevers D."/>
            <person name="Sizova M."/>
            <person name="Hazen A."/>
            <person name="Epstein S."/>
            <person name="Young S.K."/>
            <person name="Zeng Q."/>
            <person name="Gargeya S."/>
            <person name="Fitzgerald M."/>
            <person name="Haas B."/>
            <person name="Abouelleil A."/>
            <person name="Alvarado L."/>
            <person name="Arachchi H.M."/>
            <person name="Berlin A."/>
            <person name="Brown A."/>
            <person name="Chapman S.B."/>
            <person name="Chen Z."/>
            <person name="Dunbar C."/>
            <person name="Freedman E."/>
            <person name="Gearin G."/>
            <person name="Gellesch M."/>
            <person name="Goldberg J."/>
            <person name="Griggs A."/>
            <person name="Gujja S."/>
            <person name="Heiman D."/>
            <person name="Howarth C."/>
            <person name="Larson L."/>
            <person name="Lui A."/>
            <person name="MacDonald P.J.P."/>
            <person name="Montmayeur A."/>
            <person name="Murphy C."/>
            <person name="Neiman D."/>
            <person name="Pearson M."/>
            <person name="Priest M."/>
            <person name="Roberts A."/>
            <person name="Saif S."/>
            <person name="Shea T."/>
            <person name="Shenoy N."/>
            <person name="Sisk P."/>
            <person name="Stolte C."/>
            <person name="Sykes S."/>
            <person name="Wortman J."/>
            <person name="Nusbaum C."/>
            <person name="Birren B."/>
        </authorList>
    </citation>
    <scope>NUCLEOTIDE SEQUENCE [LARGE SCALE GENOMIC DNA]</scope>
    <source>
        <strain evidence="2 3">CM5</strain>
    </source>
</reference>
<dbReference type="InterPro" id="IPR052411">
    <property type="entry name" value="c-mor_Regulatory_Protein"/>
</dbReference>
<gene>
    <name evidence="2" type="ORF">HMPREF9628_01316</name>
</gene>
<evidence type="ECO:0000313" key="3">
    <source>
        <dbReference type="Proteomes" id="UP000003379"/>
    </source>
</evidence>
<organism evidence="2 3">
    <name type="scientific">Peptoanaerobacter stomatis</name>
    <dbReference type="NCBI Taxonomy" id="796937"/>
    <lineage>
        <taxon>Bacteria</taxon>
        <taxon>Bacillati</taxon>
        <taxon>Bacillota</taxon>
        <taxon>Clostridia</taxon>
        <taxon>Peptostreptococcales</taxon>
        <taxon>Filifactoraceae</taxon>
        <taxon>Peptoanaerobacter</taxon>
    </lineage>
</organism>
<evidence type="ECO:0000259" key="1">
    <source>
        <dbReference type="Pfam" id="PF08765"/>
    </source>
</evidence>
<dbReference type="Pfam" id="PF08765">
    <property type="entry name" value="Mor"/>
    <property type="match status" value="1"/>
</dbReference>
<dbReference type="Gene3D" id="1.10.10.60">
    <property type="entry name" value="Homeodomain-like"/>
    <property type="match status" value="1"/>
</dbReference>
<evidence type="ECO:0000313" key="2">
    <source>
        <dbReference type="EMBL" id="EHL19800.1"/>
    </source>
</evidence>
<dbReference type="SUPFAM" id="SSF46689">
    <property type="entry name" value="Homeodomain-like"/>
    <property type="match status" value="1"/>
</dbReference>
<dbReference type="RefSeq" id="WP_009529319.1">
    <property type="nucleotide sequence ID" value="NZ_JH414605.1"/>
</dbReference>
<sequence length="103" mass="11955">MIKNMENIISIDDFEVGSVYYLIAEKIGVGNALEIAEIFQGSSVYFPKLDNIYSKKLKEQILKEFNGYNYKHLAVKYGYSEMWIRKIVNKDVIDGQICFDDVK</sequence>
<feature type="domain" description="Mor transcription activator" evidence="1">
    <location>
        <begin position="22"/>
        <end position="90"/>
    </location>
</feature>
<dbReference type="Proteomes" id="UP000003379">
    <property type="component" value="Unassembled WGS sequence"/>
</dbReference>
<accession>G9XBE9</accession>
<name>G9XBE9_9FIRM</name>
<dbReference type="PANTHER" id="PTHR37812">
    <property type="entry name" value="MU-LIKE PROPHAGE FLUMU PROTEIN C"/>
    <property type="match status" value="1"/>
</dbReference>
<dbReference type="AlphaFoldDB" id="G9XBE9"/>
<dbReference type="HOGENOM" id="CLU_141450_3_1_9"/>
<dbReference type="PANTHER" id="PTHR37812:SF1">
    <property type="entry name" value="MU-LIKE PROPHAGE FLUMU PROTEIN C"/>
    <property type="match status" value="1"/>
</dbReference>
<protein>
    <recommendedName>
        <fullName evidence="1">Mor transcription activator domain-containing protein</fullName>
    </recommendedName>
</protein>
<dbReference type="EMBL" id="AFZG01000015">
    <property type="protein sequence ID" value="EHL19800.1"/>
    <property type="molecule type" value="Genomic_DNA"/>
</dbReference>